<proteinExistence type="predicted"/>
<feature type="transmembrane region" description="Helical" evidence="1">
    <location>
        <begin position="6"/>
        <end position="28"/>
    </location>
</feature>
<dbReference type="InterPro" id="IPR004714">
    <property type="entry name" value="Cyt_oxidase_maturation_cbb3"/>
</dbReference>
<evidence type="ECO:0000313" key="3">
    <source>
        <dbReference type="Proteomes" id="UP001447842"/>
    </source>
</evidence>
<keyword evidence="1" id="KW-1133">Transmembrane helix</keyword>
<dbReference type="Pfam" id="PF03597">
    <property type="entry name" value="FixS"/>
    <property type="match status" value="1"/>
</dbReference>
<dbReference type="NCBIfam" id="TIGR00847">
    <property type="entry name" value="ccoS"/>
    <property type="match status" value="1"/>
</dbReference>
<keyword evidence="1" id="KW-0812">Transmembrane</keyword>
<dbReference type="Proteomes" id="UP001447842">
    <property type="component" value="Chromosome"/>
</dbReference>
<organism evidence="2 3">
    <name type="scientific">Sulfurimonas diazotrophicus</name>
    <dbReference type="NCBI Taxonomy" id="3131939"/>
    <lineage>
        <taxon>Bacteria</taxon>
        <taxon>Pseudomonadati</taxon>
        <taxon>Campylobacterota</taxon>
        <taxon>Epsilonproteobacteria</taxon>
        <taxon>Campylobacterales</taxon>
        <taxon>Sulfurimonadaceae</taxon>
        <taxon>Sulfurimonas</taxon>
    </lineage>
</organism>
<dbReference type="EMBL" id="CP147920">
    <property type="protein sequence ID" value="XAU15628.1"/>
    <property type="molecule type" value="Genomic_DNA"/>
</dbReference>
<sequence length="74" mass="8570">MDSWVIIMMLAVSVFLGSLALLGIMWAIRTGQFDDKEKFLNQVQYDGEDELNDAAKQAEKKKAMKKKKEEYRPE</sequence>
<evidence type="ECO:0000256" key="1">
    <source>
        <dbReference type="SAM" id="Phobius"/>
    </source>
</evidence>
<accession>A0ABZ3HC43</accession>
<reference evidence="2 3" key="1">
    <citation type="submission" date="2024-03" db="EMBL/GenBank/DDBJ databases">
        <title>Sulfurimonas sp. HSL3-1.</title>
        <authorList>
            <person name="Wang S."/>
        </authorList>
    </citation>
    <scope>NUCLEOTIDE SEQUENCE [LARGE SCALE GENOMIC DNA]</scope>
    <source>
        <strain evidence="2 3">HSL3-1</strain>
    </source>
</reference>
<protein>
    <submittedName>
        <fullName evidence="2">Cbb3-type cytochrome oxidase assembly protein CcoS</fullName>
    </submittedName>
</protein>
<name>A0ABZ3HC43_9BACT</name>
<evidence type="ECO:0000313" key="2">
    <source>
        <dbReference type="EMBL" id="XAU15628.1"/>
    </source>
</evidence>
<dbReference type="RefSeq" id="WP_231020294.1">
    <property type="nucleotide sequence ID" value="NZ_CP147920.1"/>
</dbReference>
<keyword evidence="3" id="KW-1185">Reference proteome</keyword>
<keyword evidence="1" id="KW-0472">Membrane</keyword>
<gene>
    <name evidence="2" type="primary">ccoS</name>
    <name evidence="2" type="ORF">WCY31_02755</name>
</gene>